<keyword evidence="3" id="KW-0808">Transferase</keyword>
<dbReference type="AlphaFoldDB" id="A0A372MEY3"/>
<evidence type="ECO:0000313" key="18">
    <source>
        <dbReference type="Proteomes" id="UP000264002"/>
    </source>
</evidence>
<feature type="transmembrane region" description="Helical" evidence="16">
    <location>
        <begin position="322"/>
        <end position="350"/>
    </location>
</feature>
<dbReference type="PANTHER" id="PTHR30474">
    <property type="entry name" value="CELL CYCLE PROTEIN"/>
    <property type="match status" value="1"/>
</dbReference>
<dbReference type="GO" id="GO:0015648">
    <property type="term" value="F:lipid-linked peptidoglycan transporter activity"/>
    <property type="evidence" value="ECO:0007669"/>
    <property type="project" value="TreeGrafter"/>
</dbReference>
<evidence type="ECO:0000256" key="1">
    <source>
        <dbReference type="ARBA" id="ARBA00004141"/>
    </source>
</evidence>
<evidence type="ECO:0000256" key="6">
    <source>
        <dbReference type="ARBA" id="ARBA00022984"/>
    </source>
</evidence>
<sequence>MDIRRDFDDWQQTEAPLEEGGGTLSAFTFLCIVILTTSLGLIMLYSASYNEALIHGLPHHYFFTRQLMFVVLALFGWLVIRYIPLRWVEKISYLVLTLSILLLLLTLFSPFGQERLGSKRWLQIGPLPSFQPSEFAKVGIILFFAAYHKEDRSTQSIIKQHGLPIAFSLLITLLIFLQRDYSSAVLFLGISFAMLLASGFRIVHMVILLAFLIPPAIVAMFSQSYRIKRIVSFLFPALDPSGMNYQVSTGLKAISSGGLFGVGLGNGTFKLGLLPEVQSDFIFASVCEELGFVGGAFILALFLMFAILGYHASRRMQDRDRFLSLTAFGLTSMVLFQAILNLGVVTALLPPTGIPLPFFSQGGTNLLVVLLSCAMLYRILLISSGKIPLNKSSLGKEERTEIHFPAQGGDQ</sequence>
<evidence type="ECO:0000256" key="14">
    <source>
        <dbReference type="ARBA" id="ARBA00044770"/>
    </source>
</evidence>
<feature type="transmembrane region" description="Helical" evidence="16">
    <location>
        <begin position="362"/>
        <end position="381"/>
    </location>
</feature>
<feature type="transmembrane region" description="Helical" evidence="16">
    <location>
        <begin position="67"/>
        <end position="85"/>
    </location>
</feature>
<accession>A0A372MEY3</accession>
<comment type="subcellular location">
    <subcellularLocation>
        <location evidence="1">Membrane</location>
        <topology evidence="1">Multi-pass membrane protein</topology>
    </subcellularLocation>
</comment>
<evidence type="ECO:0000313" key="17">
    <source>
        <dbReference type="EMBL" id="RFU93856.1"/>
    </source>
</evidence>
<proteinExistence type="inferred from homology"/>
<feature type="transmembrane region" description="Helical" evidence="16">
    <location>
        <begin position="290"/>
        <end position="310"/>
    </location>
</feature>
<comment type="catalytic activity">
    <reaction evidence="15">
        <text>[GlcNAc-(1-&gt;4)-Mur2Ac(oyl-L-Ala-gamma-D-Glu-L-Lys-D-Ala-D-Ala)](n)-di-trans,octa-cis-undecaprenyl diphosphate + beta-D-GlcNAc-(1-&gt;4)-Mur2Ac(oyl-L-Ala-gamma-D-Glu-L-Lys-D-Ala-D-Ala)-di-trans,octa-cis-undecaprenyl diphosphate = [GlcNAc-(1-&gt;4)-Mur2Ac(oyl-L-Ala-gamma-D-Glu-L-Lys-D-Ala-D-Ala)](n+1)-di-trans,octa-cis-undecaprenyl diphosphate + di-trans,octa-cis-undecaprenyl diphosphate + H(+)</text>
        <dbReference type="Rhea" id="RHEA:23708"/>
        <dbReference type="Rhea" id="RHEA-COMP:9602"/>
        <dbReference type="Rhea" id="RHEA-COMP:9603"/>
        <dbReference type="ChEBI" id="CHEBI:15378"/>
        <dbReference type="ChEBI" id="CHEBI:58405"/>
        <dbReference type="ChEBI" id="CHEBI:60033"/>
        <dbReference type="ChEBI" id="CHEBI:78435"/>
        <dbReference type="EC" id="2.4.99.28"/>
    </reaction>
</comment>
<feature type="transmembrane region" description="Helical" evidence="16">
    <location>
        <begin position="91"/>
        <end position="111"/>
    </location>
</feature>
<evidence type="ECO:0000256" key="4">
    <source>
        <dbReference type="ARBA" id="ARBA00022692"/>
    </source>
</evidence>
<evidence type="ECO:0000256" key="10">
    <source>
        <dbReference type="ARBA" id="ARBA00033270"/>
    </source>
</evidence>
<keyword evidence="18" id="KW-1185">Reference proteome</keyword>
<name>A0A372MEY3_9SPIR</name>
<gene>
    <name evidence="17" type="ORF">DYP60_12705</name>
</gene>
<keyword evidence="17" id="KW-0132">Cell division</keyword>
<dbReference type="EC" id="2.4.99.28" evidence="14"/>
<dbReference type="GO" id="GO:0008360">
    <property type="term" value="P:regulation of cell shape"/>
    <property type="evidence" value="ECO:0007669"/>
    <property type="project" value="UniProtKB-KW"/>
</dbReference>
<keyword evidence="7 16" id="KW-1133">Transmembrane helix</keyword>
<keyword evidence="2" id="KW-0328">Glycosyltransferase</keyword>
<protein>
    <recommendedName>
        <fullName evidence="12">Probable peptidoglycan glycosyltransferase FtsW</fullName>
        <ecNumber evidence="14">2.4.99.28</ecNumber>
    </recommendedName>
    <alternativeName>
        <fullName evidence="13">Cell division protein FtsW</fullName>
    </alternativeName>
    <alternativeName>
        <fullName evidence="10">Cell wall polymerase</fullName>
    </alternativeName>
    <alternativeName>
        <fullName evidence="9">Peptidoglycan polymerase</fullName>
    </alternativeName>
</protein>
<evidence type="ECO:0000256" key="15">
    <source>
        <dbReference type="ARBA" id="ARBA00049902"/>
    </source>
</evidence>
<dbReference type="GO" id="GO:0005886">
    <property type="term" value="C:plasma membrane"/>
    <property type="evidence" value="ECO:0007669"/>
    <property type="project" value="TreeGrafter"/>
</dbReference>
<dbReference type="RefSeq" id="WP_117331410.1">
    <property type="nucleotide sequence ID" value="NZ_QUWK01000017.1"/>
</dbReference>
<dbReference type="PANTHER" id="PTHR30474:SF2">
    <property type="entry name" value="PEPTIDOGLYCAN GLYCOSYLTRANSFERASE FTSW-RELATED"/>
    <property type="match status" value="1"/>
</dbReference>
<comment type="similarity">
    <text evidence="11">Belongs to the SEDS family. FtsW subfamily.</text>
</comment>
<evidence type="ECO:0000256" key="13">
    <source>
        <dbReference type="ARBA" id="ARBA00041418"/>
    </source>
</evidence>
<keyword evidence="6" id="KW-0573">Peptidoglycan synthesis</keyword>
<reference evidence="18" key="1">
    <citation type="submission" date="2018-08" db="EMBL/GenBank/DDBJ databases">
        <authorList>
            <person name="Grouzdev D.S."/>
            <person name="Krutkina M.S."/>
        </authorList>
    </citation>
    <scope>NUCLEOTIDE SEQUENCE [LARGE SCALE GENOMIC DNA]</scope>
    <source>
        <strain evidence="18">4-11</strain>
    </source>
</reference>
<feature type="transmembrane region" description="Helical" evidence="16">
    <location>
        <begin position="207"/>
        <end position="225"/>
    </location>
</feature>
<evidence type="ECO:0000256" key="5">
    <source>
        <dbReference type="ARBA" id="ARBA00022960"/>
    </source>
</evidence>
<dbReference type="Proteomes" id="UP000264002">
    <property type="component" value="Unassembled WGS sequence"/>
</dbReference>
<keyword evidence="17" id="KW-0131">Cell cycle</keyword>
<evidence type="ECO:0000256" key="8">
    <source>
        <dbReference type="ARBA" id="ARBA00023136"/>
    </source>
</evidence>
<dbReference type="GO" id="GO:0008955">
    <property type="term" value="F:peptidoglycan glycosyltransferase activity"/>
    <property type="evidence" value="ECO:0007669"/>
    <property type="project" value="UniProtKB-EC"/>
</dbReference>
<dbReference type="GO" id="GO:0032153">
    <property type="term" value="C:cell division site"/>
    <property type="evidence" value="ECO:0007669"/>
    <property type="project" value="TreeGrafter"/>
</dbReference>
<feature type="transmembrane region" description="Helical" evidence="16">
    <location>
        <begin position="26"/>
        <end position="46"/>
    </location>
</feature>
<dbReference type="Pfam" id="PF01098">
    <property type="entry name" value="FTSW_RODA_SPOVE"/>
    <property type="match status" value="1"/>
</dbReference>
<dbReference type="GO" id="GO:0051301">
    <property type="term" value="P:cell division"/>
    <property type="evidence" value="ECO:0007669"/>
    <property type="project" value="UniProtKB-KW"/>
</dbReference>
<keyword evidence="4 16" id="KW-0812">Transmembrane</keyword>
<dbReference type="EMBL" id="QUWK01000017">
    <property type="protein sequence ID" value="RFU93856.1"/>
    <property type="molecule type" value="Genomic_DNA"/>
</dbReference>
<comment type="caution">
    <text evidence="17">The sequence shown here is derived from an EMBL/GenBank/DDBJ whole genome shotgun (WGS) entry which is preliminary data.</text>
</comment>
<evidence type="ECO:0000256" key="3">
    <source>
        <dbReference type="ARBA" id="ARBA00022679"/>
    </source>
</evidence>
<organism evidence="17 18">
    <name type="scientific">Sphaerochaeta halotolerans</name>
    <dbReference type="NCBI Taxonomy" id="2293840"/>
    <lineage>
        <taxon>Bacteria</taxon>
        <taxon>Pseudomonadati</taxon>
        <taxon>Spirochaetota</taxon>
        <taxon>Spirochaetia</taxon>
        <taxon>Spirochaetales</taxon>
        <taxon>Sphaerochaetaceae</taxon>
        <taxon>Sphaerochaeta</taxon>
    </lineage>
</organism>
<evidence type="ECO:0000256" key="9">
    <source>
        <dbReference type="ARBA" id="ARBA00032370"/>
    </source>
</evidence>
<reference evidence="17 18" key="2">
    <citation type="submission" date="2018-09" db="EMBL/GenBank/DDBJ databases">
        <title>Genome of Sphaerochaeta halotolerans strain 4-11.</title>
        <authorList>
            <person name="Nazina T.N."/>
            <person name="Sokolova D.S."/>
        </authorList>
    </citation>
    <scope>NUCLEOTIDE SEQUENCE [LARGE SCALE GENOMIC DNA]</scope>
    <source>
        <strain evidence="17 18">4-11</strain>
    </source>
</reference>
<evidence type="ECO:0000256" key="11">
    <source>
        <dbReference type="ARBA" id="ARBA00038053"/>
    </source>
</evidence>
<keyword evidence="8 16" id="KW-0472">Membrane</keyword>
<evidence type="ECO:0000256" key="16">
    <source>
        <dbReference type="SAM" id="Phobius"/>
    </source>
</evidence>
<evidence type="ECO:0000256" key="7">
    <source>
        <dbReference type="ARBA" id="ARBA00022989"/>
    </source>
</evidence>
<feature type="transmembrane region" description="Helical" evidence="16">
    <location>
        <begin position="161"/>
        <end position="177"/>
    </location>
</feature>
<evidence type="ECO:0000256" key="2">
    <source>
        <dbReference type="ARBA" id="ARBA00022676"/>
    </source>
</evidence>
<dbReference type="GO" id="GO:0009252">
    <property type="term" value="P:peptidoglycan biosynthetic process"/>
    <property type="evidence" value="ECO:0007669"/>
    <property type="project" value="UniProtKB-KW"/>
</dbReference>
<dbReference type="InterPro" id="IPR001182">
    <property type="entry name" value="FtsW/RodA"/>
</dbReference>
<keyword evidence="5" id="KW-0133">Cell shape</keyword>
<evidence type="ECO:0000256" key="12">
    <source>
        <dbReference type="ARBA" id="ARBA00041185"/>
    </source>
</evidence>